<dbReference type="SUPFAM" id="SSF55811">
    <property type="entry name" value="Nudix"/>
    <property type="match status" value="1"/>
</dbReference>
<evidence type="ECO:0000313" key="8">
    <source>
        <dbReference type="EMBL" id="AIC28391.1"/>
    </source>
</evidence>
<organism evidence="8 9">
    <name type="scientific">Rhizobium etli bv. mimosae str. IE4771</name>
    <dbReference type="NCBI Taxonomy" id="1432050"/>
    <lineage>
        <taxon>Bacteria</taxon>
        <taxon>Pseudomonadati</taxon>
        <taxon>Pseudomonadota</taxon>
        <taxon>Alphaproteobacteria</taxon>
        <taxon>Hyphomicrobiales</taxon>
        <taxon>Rhizobiaceae</taxon>
        <taxon>Rhizobium/Agrobacterium group</taxon>
        <taxon>Rhizobium</taxon>
    </lineage>
</organism>
<evidence type="ECO:0000256" key="4">
    <source>
        <dbReference type="ARBA" id="ARBA00022801"/>
    </source>
</evidence>
<dbReference type="PANTHER" id="PTHR12992:SF11">
    <property type="entry name" value="MITOCHONDRIAL COENZYME A DIPHOSPHATASE NUDT8"/>
    <property type="match status" value="1"/>
</dbReference>
<dbReference type="InterPro" id="IPR015797">
    <property type="entry name" value="NUDIX_hydrolase-like_dom_sf"/>
</dbReference>
<keyword evidence="4 8" id="KW-0378">Hydrolase</keyword>
<evidence type="ECO:0000256" key="5">
    <source>
        <dbReference type="ARBA" id="ARBA00022842"/>
    </source>
</evidence>
<protein>
    <submittedName>
        <fullName evidence="8">NUDIX hydrolase domain-containing protein</fullName>
    </submittedName>
</protein>
<dbReference type="Gene3D" id="3.90.79.10">
    <property type="entry name" value="Nucleoside Triphosphate Pyrophosphohydrolase"/>
    <property type="match status" value="1"/>
</dbReference>
<comment type="cofactor">
    <cofactor evidence="1">
        <name>Mn(2+)</name>
        <dbReference type="ChEBI" id="CHEBI:29035"/>
    </cofactor>
</comment>
<evidence type="ECO:0000313" key="9">
    <source>
        <dbReference type="Proteomes" id="UP000027180"/>
    </source>
</evidence>
<dbReference type="Pfam" id="PF00293">
    <property type="entry name" value="NUDIX"/>
    <property type="match status" value="1"/>
</dbReference>
<dbReference type="OrthoDB" id="9802805at2"/>
<proteinExistence type="predicted"/>
<sequence length="216" mass="24074">MNDAITHRYPLFSAAEFRRRALNQNGGPVDHAWRDHGDHVLNPDIVAEVETFKLRDAAVLVPVVDDGEEAQVIFTKRTATLRKHSGQIAFPGGSIDPADISPEMAAVRETEEEIGLAGSFVETVGRLPNYLASTGFRITPVLGVVTPGFDLTLNPAEVDDVFEVPLSFLMNPANHSRDKRVIDGIDRHFYRMPYETRMIWGITAGIVRTLYERLYA</sequence>
<reference evidence="8 9" key="1">
    <citation type="submission" date="2013-12" db="EMBL/GenBank/DDBJ databases">
        <title>Complete genome sequence of Rhizobium etli bv. mimosae IE4771.</title>
        <authorList>
            <person name="Bustos P."/>
            <person name="Santamaria R.I."/>
            <person name="Lozano L."/>
            <person name="Ormeno-Orrillo E."/>
            <person name="Rogel M.A."/>
            <person name="Romero D."/>
            <person name="Cevallos M.A."/>
            <person name="Martinez-Romero E."/>
            <person name="Gonzalez V."/>
        </authorList>
    </citation>
    <scope>NUCLEOTIDE SEQUENCE [LARGE SCALE GENOMIC DNA]</scope>
    <source>
        <strain evidence="8 9">IE4771</strain>
    </source>
</reference>
<dbReference type="PANTHER" id="PTHR12992">
    <property type="entry name" value="NUDIX HYDROLASE"/>
    <property type="match status" value="1"/>
</dbReference>
<keyword evidence="6" id="KW-0464">Manganese</keyword>
<dbReference type="GO" id="GO:0046872">
    <property type="term" value="F:metal ion binding"/>
    <property type="evidence" value="ECO:0007669"/>
    <property type="project" value="UniProtKB-KW"/>
</dbReference>
<dbReference type="EMBL" id="CP006986">
    <property type="protein sequence ID" value="AIC28391.1"/>
    <property type="molecule type" value="Genomic_DNA"/>
</dbReference>
<dbReference type="HOGENOM" id="CLU_040940_5_1_5"/>
<dbReference type="PROSITE" id="PS51462">
    <property type="entry name" value="NUDIX"/>
    <property type="match status" value="1"/>
</dbReference>
<dbReference type="KEGG" id="rei:IE4771_CH03307"/>
<evidence type="ECO:0000256" key="3">
    <source>
        <dbReference type="ARBA" id="ARBA00022723"/>
    </source>
</evidence>
<dbReference type="GO" id="GO:0010945">
    <property type="term" value="F:coenzyme A diphosphatase activity"/>
    <property type="evidence" value="ECO:0007669"/>
    <property type="project" value="InterPro"/>
</dbReference>
<evidence type="ECO:0000259" key="7">
    <source>
        <dbReference type="PROSITE" id="PS51462"/>
    </source>
</evidence>
<dbReference type="RefSeq" id="WP_038690402.1">
    <property type="nucleotide sequence ID" value="NZ_CP006986.1"/>
</dbReference>
<accession>A0A060I9S0</accession>
<name>A0A060I9S0_RHIET</name>
<dbReference type="NCBIfam" id="NF007980">
    <property type="entry name" value="PRK10707.1"/>
    <property type="match status" value="1"/>
</dbReference>
<evidence type="ECO:0000256" key="2">
    <source>
        <dbReference type="ARBA" id="ARBA00001946"/>
    </source>
</evidence>
<dbReference type="AlphaFoldDB" id="A0A060I9S0"/>
<keyword evidence="5" id="KW-0460">Magnesium</keyword>
<gene>
    <name evidence="8" type="ORF">IE4771_CH03307</name>
</gene>
<evidence type="ECO:0000256" key="6">
    <source>
        <dbReference type="ARBA" id="ARBA00023211"/>
    </source>
</evidence>
<feature type="domain" description="Nudix hydrolase" evidence="7">
    <location>
        <begin position="54"/>
        <end position="186"/>
    </location>
</feature>
<dbReference type="CDD" id="cd03426">
    <property type="entry name" value="NUDIX_CoAse_Nudt7"/>
    <property type="match status" value="1"/>
</dbReference>
<evidence type="ECO:0000256" key="1">
    <source>
        <dbReference type="ARBA" id="ARBA00001936"/>
    </source>
</evidence>
<comment type="cofactor">
    <cofactor evidence="2">
        <name>Mg(2+)</name>
        <dbReference type="ChEBI" id="CHEBI:18420"/>
    </cofactor>
</comment>
<dbReference type="Proteomes" id="UP000027180">
    <property type="component" value="Chromosome"/>
</dbReference>
<dbReference type="InterPro" id="IPR000086">
    <property type="entry name" value="NUDIX_hydrolase_dom"/>
</dbReference>
<keyword evidence="3" id="KW-0479">Metal-binding</keyword>
<dbReference type="InterPro" id="IPR045121">
    <property type="entry name" value="CoAse"/>
</dbReference>